<dbReference type="AlphaFoldDB" id="A0A9W6NTY5"/>
<sequence length="153" mass="16590">MNPEIPSEIPSELVHRIDQYEAWQRETIRRHGWALQAVLGDADGPPFVYTVGLSGFDHPELIVFAVNQATAARALNRLGEYVRLGGRLGPGDTVGLPEGLVSLLAFPDSADWLLGANRLYRVPGGPPVEALLVVPEEGYAEEAGEDLPCRFCG</sequence>
<dbReference type="InterPro" id="IPR025358">
    <property type="entry name" value="DUF4262"/>
</dbReference>
<reference evidence="1" key="1">
    <citation type="journal article" date="2014" name="Int. J. Syst. Evol. Microbiol.">
        <title>Complete genome sequence of Corynebacterium casei LMG S-19264T (=DSM 44701T), isolated from a smear-ripened cheese.</title>
        <authorList>
            <consortium name="US DOE Joint Genome Institute (JGI-PGF)"/>
            <person name="Walter F."/>
            <person name="Albersmeier A."/>
            <person name="Kalinowski J."/>
            <person name="Ruckert C."/>
        </authorList>
    </citation>
    <scope>NUCLEOTIDE SEQUENCE</scope>
    <source>
        <strain evidence="1">VKM Ac-1069</strain>
    </source>
</reference>
<evidence type="ECO:0000313" key="1">
    <source>
        <dbReference type="EMBL" id="GLL09224.1"/>
    </source>
</evidence>
<evidence type="ECO:0000313" key="2">
    <source>
        <dbReference type="Proteomes" id="UP001143463"/>
    </source>
</evidence>
<proteinExistence type="predicted"/>
<gene>
    <name evidence="1" type="ORF">GCM10017577_03640</name>
</gene>
<reference evidence="1" key="2">
    <citation type="submission" date="2023-01" db="EMBL/GenBank/DDBJ databases">
        <authorList>
            <person name="Sun Q."/>
            <person name="Evtushenko L."/>
        </authorList>
    </citation>
    <scope>NUCLEOTIDE SEQUENCE</scope>
    <source>
        <strain evidence="1">VKM Ac-1069</strain>
    </source>
</reference>
<keyword evidence="2" id="KW-1185">Reference proteome</keyword>
<dbReference type="Pfam" id="PF14081">
    <property type="entry name" value="DUF4262"/>
    <property type="match status" value="1"/>
</dbReference>
<accession>A0A9W6NTY5</accession>
<name>A0A9W6NTY5_9PSEU</name>
<dbReference type="EMBL" id="BSFQ01000001">
    <property type="protein sequence ID" value="GLL09224.1"/>
    <property type="molecule type" value="Genomic_DNA"/>
</dbReference>
<protein>
    <recommendedName>
        <fullName evidence="3">DUF4262 domain-containing protein</fullName>
    </recommendedName>
</protein>
<organism evidence="1 2">
    <name type="scientific">Pseudonocardia halophobica</name>
    <dbReference type="NCBI Taxonomy" id="29401"/>
    <lineage>
        <taxon>Bacteria</taxon>
        <taxon>Bacillati</taxon>
        <taxon>Actinomycetota</taxon>
        <taxon>Actinomycetes</taxon>
        <taxon>Pseudonocardiales</taxon>
        <taxon>Pseudonocardiaceae</taxon>
        <taxon>Pseudonocardia</taxon>
    </lineage>
</organism>
<dbReference type="RefSeq" id="WP_051736938.1">
    <property type="nucleotide sequence ID" value="NZ_BAAAUZ010000015.1"/>
</dbReference>
<dbReference type="Proteomes" id="UP001143463">
    <property type="component" value="Unassembled WGS sequence"/>
</dbReference>
<comment type="caution">
    <text evidence="1">The sequence shown here is derived from an EMBL/GenBank/DDBJ whole genome shotgun (WGS) entry which is preliminary data.</text>
</comment>
<evidence type="ECO:0008006" key="3">
    <source>
        <dbReference type="Google" id="ProtNLM"/>
    </source>
</evidence>